<dbReference type="OrthoDB" id="9761274at2"/>
<name>A0A4V3D556_9GAMM</name>
<comment type="caution">
    <text evidence="2">The sequence shown here is derived from an EMBL/GenBank/DDBJ whole genome shotgun (WGS) entry which is preliminary data.</text>
</comment>
<evidence type="ECO:0000313" key="2">
    <source>
        <dbReference type="EMBL" id="TDQ38487.1"/>
    </source>
</evidence>
<dbReference type="RefSeq" id="WP_101496205.1">
    <property type="nucleotide sequence ID" value="NZ_LNJZ01000005.1"/>
</dbReference>
<keyword evidence="2" id="KW-0689">Ribosomal protein</keyword>
<gene>
    <name evidence="2" type="ORF">DFQ45_10461</name>
</gene>
<evidence type="ECO:0000259" key="1">
    <source>
        <dbReference type="PROSITE" id="PS51664"/>
    </source>
</evidence>
<dbReference type="GO" id="GO:0016740">
    <property type="term" value="F:transferase activity"/>
    <property type="evidence" value="ECO:0007669"/>
    <property type="project" value="UniProtKB-KW"/>
</dbReference>
<protein>
    <submittedName>
        <fullName evidence="2">Ribosomal protein S12 methylthiotransferase accessory factor</fullName>
    </submittedName>
</protein>
<dbReference type="GO" id="GO:0005840">
    <property type="term" value="C:ribosome"/>
    <property type="evidence" value="ECO:0007669"/>
    <property type="project" value="UniProtKB-KW"/>
</dbReference>
<dbReference type="Pfam" id="PF18381">
    <property type="entry name" value="YcaO_C"/>
    <property type="match status" value="1"/>
</dbReference>
<dbReference type="InterPro" id="IPR003776">
    <property type="entry name" value="YcaO-like_dom"/>
</dbReference>
<dbReference type="InterPro" id="IPR041080">
    <property type="entry name" value="YcaO_C"/>
</dbReference>
<dbReference type="PROSITE" id="PS51664">
    <property type="entry name" value="YCAO"/>
    <property type="match status" value="1"/>
</dbReference>
<feature type="domain" description="YcaO" evidence="1">
    <location>
        <begin position="60"/>
        <end position="428"/>
    </location>
</feature>
<accession>A0A4V3D556</accession>
<dbReference type="Proteomes" id="UP000294575">
    <property type="component" value="Unassembled WGS sequence"/>
</dbReference>
<keyword evidence="2" id="KW-0808">Transferase</keyword>
<dbReference type="AlphaFoldDB" id="A0A4V3D556"/>
<dbReference type="PANTHER" id="PTHR37809:SF1">
    <property type="entry name" value="RIBOSOMAL PROTEIN S12 METHYLTHIOTRANSFERASE ACCESSORY FACTOR YCAO"/>
    <property type="match status" value="1"/>
</dbReference>
<dbReference type="NCBIfam" id="TIGR00702">
    <property type="entry name" value="YcaO-type kinase domain"/>
    <property type="match status" value="1"/>
</dbReference>
<dbReference type="PANTHER" id="PTHR37809">
    <property type="entry name" value="RIBOSOMAL PROTEIN S12 METHYLTHIOTRANSFERASE ACCESSORY FACTOR YCAO"/>
    <property type="match status" value="1"/>
</dbReference>
<evidence type="ECO:0000313" key="3">
    <source>
        <dbReference type="Proteomes" id="UP000294575"/>
    </source>
</evidence>
<dbReference type="NCBIfam" id="NF040716">
    <property type="entry name" value="YcaO_for_S12"/>
    <property type="match status" value="1"/>
</dbReference>
<dbReference type="Pfam" id="PF02624">
    <property type="entry name" value="YcaO"/>
    <property type="match status" value="1"/>
</dbReference>
<proteinExistence type="predicted"/>
<sequence>MTLTYIPGKDVALEQTITRFQQQLATLGFNIEEASWLNPVPHVWSVHIRDRDCPQCFTNGKGATREAALASALGEFFERLSCNYFFADFYLGRDTASGSFVHYPDERWFALTEDDNLPAGLLDEHLLELYQQEGELHASQLLDLQSGNEERGICALPFVRQRDGQTSYIPVNIIGNLYVSNGMSAGNNSAEAHSQALAEICERHVKQRILTEAISLPPIPDNVLNEHPGVREALDRLDAAGYPVLTLDASLGGQFPVVCVVLFNRDNGTSFASFGAHPNFAVALERTVTELLQGRSLNQLDVFAEPTFDNGLVADPTNLETHFTDSSGYLGWDMLRTPADFEFCRWDFISDNPNTRQHLLELLHGLGHEVYIADYDHLGVSACRILVPGLSEIYPLDDLGHANNNTGLGWRELLCGLPDVAAEPEDFLGLLDTLNEESLADDLLIGEFLGLLFEPGSGWASLRMAELKAMLALAGGDHATALEWVQWLLNYNQNGLGRERLRHYLCLLSLLQLGQLHGFEALEHYAEALAWQYGEPVLDDALAVVLGEQRFYGLEAIDSEGFGNLPAMQRLLAAYGKLQRAKT</sequence>
<dbReference type="Gene3D" id="3.30.1330.230">
    <property type="match status" value="1"/>
</dbReference>
<dbReference type="EMBL" id="SNYK01000004">
    <property type="protein sequence ID" value="TDQ38487.1"/>
    <property type="molecule type" value="Genomic_DNA"/>
</dbReference>
<keyword evidence="3" id="KW-1185">Reference proteome</keyword>
<keyword evidence="2" id="KW-0687">Ribonucleoprotein</keyword>
<reference evidence="2 3" key="1">
    <citation type="submission" date="2019-03" db="EMBL/GenBank/DDBJ databases">
        <title>Genomic Encyclopedia of Type Strains, Phase IV (KMG-IV): sequencing the most valuable type-strain genomes for metagenomic binning, comparative biology and taxonomic classification.</title>
        <authorList>
            <person name="Goeker M."/>
        </authorList>
    </citation>
    <scope>NUCLEOTIDE SEQUENCE [LARGE SCALE GENOMIC DNA]</scope>
    <source>
        <strain evidence="2 3">DSM 28679</strain>
    </source>
</reference>
<dbReference type="Gene3D" id="3.30.160.660">
    <property type="match status" value="1"/>
</dbReference>
<organism evidence="2 3">
    <name type="scientific">Thiopseudomonas denitrificans</name>
    <dbReference type="NCBI Taxonomy" id="1501432"/>
    <lineage>
        <taxon>Bacteria</taxon>
        <taxon>Pseudomonadati</taxon>
        <taxon>Pseudomonadota</taxon>
        <taxon>Gammaproteobacteria</taxon>
        <taxon>Pseudomonadales</taxon>
        <taxon>Pseudomonadaceae</taxon>
        <taxon>Thiopseudomonas</taxon>
    </lineage>
</organism>